<gene>
    <name evidence="1" type="ORF">Vadar_013896</name>
</gene>
<reference evidence="1 2" key="1">
    <citation type="journal article" date="2021" name="Hortic Res">
        <title>High-quality reference genome and annotation aids understanding of berry development for evergreen blueberry (Vaccinium darrowii).</title>
        <authorList>
            <person name="Yu J."/>
            <person name="Hulse-Kemp A.M."/>
            <person name="Babiker E."/>
            <person name="Staton M."/>
        </authorList>
    </citation>
    <scope>NUCLEOTIDE SEQUENCE [LARGE SCALE GENOMIC DNA]</scope>
    <source>
        <strain evidence="2">cv. NJ 8807/NJ 8810</strain>
        <tissue evidence="1">Young leaf</tissue>
    </source>
</reference>
<dbReference type="Proteomes" id="UP000828048">
    <property type="component" value="Chromosome 10"/>
</dbReference>
<name>A0ACB7XHE4_9ERIC</name>
<organism evidence="1 2">
    <name type="scientific">Vaccinium darrowii</name>
    <dbReference type="NCBI Taxonomy" id="229202"/>
    <lineage>
        <taxon>Eukaryota</taxon>
        <taxon>Viridiplantae</taxon>
        <taxon>Streptophyta</taxon>
        <taxon>Embryophyta</taxon>
        <taxon>Tracheophyta</taxon>
        <taxon>Spermatophyta</taxon>
        <taxon>Magnoliopsida</taxon>
        <taxon>eudicotyledons</taxon>
        <taxon>Gunneridae</taxon>
        <taxon>Pentapetalae</taxon>
        <taxon>asterids</taxon>
        <taxon>Ericales</taxon>
        <taxon>Ericaceae</taxon>
        <taxon>Vaccinioideae</taxon>
        <taxon>Vaccinieae</taxon>
        <taxon>Vaccinium</taxon>
    </lineage>
</organism>
<dbReference type="EMBL" id="CM037160">
    <property type="protein sequence ID" value="KAH7840186.1"/>
    <property type="molecule type" value="Genomic_DNA"/>
</dbReference>
<evidence type="ECO:0000313" key="2">
    <source>
        <dbReference type="Proteomes" id="UP000828048"/>
    </source>
</evidence>
<evidence type="ECO:0000313" key="1">
    <source>
        <dbReference type="EMBL" id="KAH7840186.1"/>
    </source>
</evidence>
<proteinExistence type="predicted"/>
<protein>
    <submittedName>
        <fullName evidence="1">Uncharacterized protein</fullName>
    </submittedName>
</protein>
<sequence length="264" mass="30090">MQTYMLKGLIYPPTGFIKVMSLLTVAFLGNNGITEMRGNQLQYSKFWNVGLIYPPTGFKVSGRKGMFMVYFPAFLFGFASFCLFPNEGLRFILVKSALTIHFLKRTLEVLFVHKYSGPMFVDIATMISLNYFINTALMIYAQHLTQGLQEPQVDLKYPGIVIFLVGLSGNFYHHYLLSKLRGEGKKEYKIPKGGLFNLVICFHYLFEILGFIGVSCIAQTLSALSFTLGSAILLMGRSYGTRRWYLSKFEDFPKHVKAFIPFVF</sequence>
<comment type="caution">
    <text evidence="1">The sequence shown here is derived from an EMBL/GenBank/DDBJ whole genome shotgun (WGS) entry which is preliminary data.</text>
</comment>
<accession>A0ACB7XHE4</accession>
<keyword evidence="2" id="KW-1185">Reference proteome</keyword>